<organism evidence="1 4">
    <name type="scientific">Aphanomyces astaci</name>
    <name type="common">Crayfish plague agent</name>
    <dbReference type="NCBI Taxonomy" id="112090"/>
    <lineage>
        <taxon>Eukaryota</taxon>
        <taxon>Sar</taxon>
        <taxon>Stramenopiles</taxon>
        <taxon>Oomycota</taxon>
        <taxon>Saprolegniomycetes</taxon>
        <taxon>Saprolegniales</taxon>
        <taxon>Verrucalvaceae</taxon>
        <taxon>Aphanomyces</taxon>
    </lineage>
</organism>
<name>A0A397B619_APHAT</name>
<dbReference type="EMBL" id="QUSZ01004184">
    <property type="protein sequence ID" value="RHY15508.1"/>
    <property type="molecule type" value="Genomic_DNA"/>
</dbReference>
<evidence type="ECO:0000313" key="1">
    <source>
        <dbReference type="EMBL" id="RHY15508.1"/>
    </source>
</evidence>
<sequence length="75" mass="8646">MFCHFQRLLDVGLVRFWVENSRFAVISDMCSNSDDVWVHGGCLMTSEEIATKVAEKETKKVEREAELKVKKKVLV</sequence>
<comment type="caution">
    <text evidence="1">The sequence shown here is derived from an EMBL/GenBank/DDBJ whole genome shotgun (WGS) entry which is preliminary data.</text>
</comment>
<proteinExistence type="predicted"/>
<dbReference type="Proteomes" id="UP000283543">
    <property type="component" value="Unassembled WGS sequence"/>
</dbReference>
<gene>
    <name evidence="3" type="ORF">DYB26_013439</name>
    <name evidence="2" type="ORF">DYB34_008490</name>
    <name evidence="1" type="ORF">DYB36_008277</name>
</gene>
<dbReference type="EMBL" id="QUTB01003097">
    <property type="protein sequence ID" value="RHY69644.1"/>
    <property type="molecule type" value="Genomic_DNA"/>
</dbReference>
<dbReference type="AlphaFoldDB" id="A0A397B619"/>
<accession>A0A397B619</accession>
<dbReference type="Proteomes" id="UP000265427">
    <property type="component" value="Unassembled WGS sequence"/>
</dbReference>
<evidence type="ECO:0000313" key="2">
    <source>
        <dbReference type="EMBL" id="RHY69644.1"/>
    </source>
</evidence>
<reference evidence="4 5" key="1">
    <citation type="submission" date="2018-08" db="EMBL/GenBank/DDBJ databases">
        <title>Aphanomyces genome sequencing and annotation.</title>
        <authorList>
            <person name="Minardi D."/>
            <person name="Oidtmann B."/>
            <person name="Van Der Giezen M."/>
            <person name="Studholme D.J."/>
        </authorList>
    </citation>
    <scope>NUCLEOTIDE SEQUENCE [LARGE SCALE GENOMIC DNA]</scope>
    <source>
        <strain evidence="3 6">FDL457</strain>
        <strain evidence="1 4">Kv</strain>
        <strain evidence="2 5">Si</strain>
    </source>
</reference>
<dbReference type="EMBL" id="QUTF01008441">
    <property type="protein sequence ID" value="RHZ38640.1"/>
    <property type="molecule type" value="Genomic_DNA"/>
</dbReference>
<evidence type="ECO:0000313" key="6">
    <source>
        <dbReference type="Proteomes" id="UP000286510"/>
    </source>
</evidence>
<evidence type="ECO:0000313" key="4">
    <source>
        <dbReference type="Proteomes" id="UP000265427"/>
    </source>
</evidence>
<evidence type="ECO:0000313" key="3">
    <source>
        <dbReference type="EMBL" id="RHZ38640.1"/>
    </source>
</evidence>
<dbReference type="Proteomes" id="UP000286510">
    <property type="component" value="Unassembled WGS sequence"/>
</dbReference>
<evidence type="ECO:0000313" key="5">
    <source>
        <dbReference type="Proteomes" id="UP000283543"/>
    </source>
</evidence>
<protein>
    <submittedName>
        <fullName evidence="1">Uncharacterized protein</fullName>
    </submittedName>
</protein>